<dbReference type="eggNOG" id="COG5464">
    <property type="taxonomic scope" value="Bacteria"/>
</dbReference>
<evidence type="ECO:0000313" key="2">
    <source>
        <dbReference type="Proteomes" id="UP000002964"/>
    </source>
</evidence>
<dbReference type="NCBIfam" id="TIGR01784">
    <property type="entry name" value="T_den_put_tspse"/>
    <property type="match status" value="1"/>
</dbReference>
<evidence type="ECO:0000313" key="1">
    <source>
        <dbReference type="EMBL" id="EIC23720.1"/>
    </source>
</evidence>
<dbReference type="Pfam" id="PF12784">
    <property type="entry name" value="PDDEXK_2"/>
    <property type="match status" value="1"/>
</dbReference>
<dbReference type="Proteomes" id="UP000002964">
    <property type="component" value="Unassembled WGS sequence"/>
</dbReference>
<dbReference type="InterPro" id="IPR010106">
    <property type="entry name" value="RpnA"/>
</dbReference>
<protein>
    <recommendedName>
        <fullName evidence="3">Rpn family recombination-promoting nuclease/putative transposase</fullName>
    </recommendedName>
</protein>
<proteinExistence type="predicted"/>
<dbReference type="HOGENOM" id="CLU_057504_0_2_6"/>
<dbReference type="RefSeq" id="WP_009146695.1">
    <property type="nucleotide sequence ID" value="NZ_CP121471.1"/>
</dbReference>
<reference evidence="1 2" key="2">
    <citation type="submission" date="2011-11" db="EMBL/GenBank/DDBJ databases">
        <authorList>
            <consortium name="US DOE Joint Genome Institute"/>
            <person name="Lucas S."/>
            <person name="Han J."/>
            <person name="Lapidus A."/>
            <person name="Cheng J.-F."/>
            <person name="Goodwin L."/>
            <person name="Pitluck S."/>
            <person name="Peters L."/>
            <person name="Ovchinnikova G."/>
            <person name="Zhang X."/>
            <person name="Detter J.C."/>
            <person name="Han C."/>
            <person name="Tapia R."/>
            <person name="Land M."/>
            <person name="Hauser L."/>
            <person name="Kyrpides N."/>
            <person name="Ivanova N."/>
            <person name="Pagani I."/>
            <person name="Vogl K."/>
            <person name="Liu Z."/>
            <person name="Overmann J."/>
            <person name="Frigaard N.-U."/>
            <person name="Bryant D."/>
            <person name="Woyke T."/>
        </authorList>
    </citation>
    <scope>NUCLEOTIDE SEQUENCE [LARGE SCALE GENOMIC DNA]</scope>
    <source>
        <strain evidence="1 2">970</strain>
    </source>
</reference>
<dbReference type="STRING" id="631362.Thi970DRAFT_00223"/>
<reference evidence="2" key="1">
    <citation type="submission" date="2011-06" db="EMBL/GenBank/DDBJ databases">
        <authorList>
            <consortium name="US DOE Joint Genome Institute (JGI-PGF)"/>
            <person name="Lucas S."/>
            <person name="Han J."/>
            <person name="Lapidus A."/>
            <person name="Cheng J.-F."/>
            <person name="Goodwin L."/>
            <person name="Pitluck S."/>
            <person name="Peters L."/>
            <person name="Land M.L."/>
            <person name="Hauser L."/>
            <person name="Vogl K."/>
            <person name="Liu Z."/>
            <person name="Overmann J."/>
            <person name="Frigaard N.-U."/>
            <person name="Bryant D.A."/>
            <person name="Woyke T.J."/>
        </authorList>
    </citation>
    <scope>NUCLEOTIDE SEQUENCE [LARGE SCALE GENOMIC DNA]</scope>
    <source>
        <strain evidence="2">970</strain>
    </source>
</reference>
<sequence>MTKLTDLLDPKNDYVFFRIFSEAPELLIDLINAVRADQPPIVEITLLDARLTPERITGKRLVLDLKGVDERGRRFNIEIQVRHFPFWIKRAMMYLARLYSEQLNAGTDYQQAQAVIGIHLLDFDLFKGEPGDDDNALWRFVMVDPRRAKCLEDTIEVNIVELRKADRLGQLPERLSAWIAYFEHWKEDDVMNNLAHAPVQKAHAKLRAMSAVEEECYWAEARDRALSDEVTMLNAARREGLEKGEQTARHQTALAMLQDGQLDIPTIARYAGLSESEVQELADGRGQH</sequence>
<dbReference type="OrthoDB" id="5566984at2"/>
<gene>
    <name evidence="1" type="ORF">Thi970DRAFT_00223</name>
</gene>
<dbReference type="EMBL" id="JH603164">
    <property type="protein sequence ID" value="EIC23720.1"/>
    <property type="molecule type" value="Genomic_DNA"/>
</dbReference>
<keyword evidence="2" id="KW-1185">Reference proteome</keyword>
<dbReference type="AlphaFoldDB" id="H8YWB7"/>
<name>H8YWB7_9GAMM</name>
<evidence type="ECO:0008006" key="3">
    <source>
        <dbReference type="Google" id="ProtNLM"/>
    </source>
</evidence>
<dbReference type="PANTHER" id="PTHR41317:SF1">
    <property type="entry name" value="PD-(D_E)XK NUCLEASE FAMILY TRANSPOSASE"/>
    <property type="match status" value="1"/>
</dbReference>
<accession>H8YWB7</accession>
<dbReference type="PANTHER" id="PTHR41317">
    <property type="entry name" value="PD-(D_E)XK NUCLEASE FAMILY TRANSPOSASE"/>
    <property type="match status" value="1"/>
</dbReference>
<organism evidence="1 2">
    <name type="scientific">Thiorhodovibrio frisius</name>
    <dbReference type="NCBI Taxonomy" id="631362"/>
    <lineage>
        <taxon>Bacteria</taxon>
        <taxon>Pseudomonadati</taxon>
        <taxon>Pseudomonadota</taxon>
        <taxon>Gammaproteobacteria</taxon>
        <taxon>Chromatiales</taxon>
        <taxon>Chromatiaceae</taxon>
        <taxon>Thiorhodovibrio</taxon>
    </lineage>
</organism>